<proteinExistence type="predicted"/>
<feature type="signal peptide" evidence="1">
    <location>
        <begin position="1"/>
        <end position="19"/>
    </location>
</feature>
<evidence type="ECO:0000313" key="2">
    <source>
        <dbReference type="EMBL" id="KAK3322866.1"/>
    </source>
</evidence>
<evidence type="ECO:0000256" key="1">
    <source>
        <dbReference type="SAM" id="SignalP"/>
    </source>
</evidence>
<dbReference type="AlphaFoldDB" id="A0AAE0IEK8"/>
<keyword evidence="3" id="KW-1185">Reference proteome</keyword>
<organism evidence="2 3">
    <name type="scientific">Apodospora peruviana</name>
    <dbReference type="NCBI Taxonomy" id="516989"/>
    <lineage>
        <taxon>Eukaryota</taxon>
        <taxon>Fungi</taxon>
        <taxon>Dikarya</taxon>
        <taxon>Ascomycota</taxon>
        <taxon>Pezizomycotina</taxon>
        <taxon>Sordariomycetes</taxon>
        <taxon>Sordariomycetidae</taxon>
        <taxon>Sordariales</taxon>
        <taxon>Lasiosphaeriaceae</taxon>
        <taxon>Apodospora</taxon>
    </lineage>
</organism>
<dbReference type="Proteomes" id="UP001283341">
    <property type="component" value="Unassembled WGS sequence"/>
</dbReference>
<feature type="chain" id="PRO_5042213012" evidence="1">
    <location>
        <begin position="20"/>
        <end position="169"/>
    </location>
</feature>
<reference evidence="2" key="1">
    <citation type="journal article" date="2023" name="Mol. Phylogenet. Evol.">
        <title>Genome-scale phylogeny and comparative genomics of the fungal order Sordariales.</title>
        <authorList>
            <person name="Hensen N."/>
            <person name="Bonometti L."/>
            <person name="Westerberg I."/>
            <person name="Brannstrom I.O."/>
            <person name="Guillou S."/>
            <person name="Cros-Aarteil S."/>
            <person name="Calhoun S."/>
            <person name="Haridas S."/>
            <person name="Kuo A."/>
            <person name="Mondo S."/>
            <person name="Pangilinan J."/>
            <person name="Riley R."/>
            <person name="LaButti K."/>
            <person name="Andreopoulos B."/>
            <person name="Lipzen A."/>
            <person name="Chen C."/>
            <person name="Yan M."/>
            <person name="Daum C."/>
            <person name="Ng V."/>
            <person name="Clum A."/>
            <person name="Steindorff A."/>
            <person name="Ohm R.A."/>
            <person name="Martin F."/>
            <person name="Silar P."/>
            <person name="Natvig D.O."/>
            <person name="Lalanne C."/>
            <person name="Gautier V."/>
            <person name="Ament-Velasquez S.L."/>
            <person name="Kruys A."/>
            <person name="Hutchinson M.I."/>
            <person name="Powell A.J."/>
            <person name="Barry K."/>
            <person name="Miller A.N."/>
            <person name="Grigoriev I.V."/>
            <person name="Debuchy R."/>
            <person name="Gladieux P."/>
            <person name="Hiltunen Thoren M."/>
            <person name="Johannesson H."/>
        </authorList>
    </citation>
    <scope>NUCLEOTIDE SEQUENCE</scope>
    <source>
        <strain evidence="2">CBS 118394</strain>
    </source>
</reference>
<evidence type="ECO:0000313" key="3">
    <source>
        <dbReference type="Proteomes" id="UP001283341"/>
    </source>
</evidence>
<name>A0AAE0IEK8_9PEZI</name>
<comment type="caution">
    <text evidence="2">The sequence shown here is derived from an EMBL/GenBank/DDBJ whole genome shotgun (WGS) entry which is preliminary data.</text>
</comment>
<sequence>MRAAIATVLAVIMAQTSLAVETPIPGYTVVDIEWDIEVAPGQREILNGTVQEVYAQAVELNPNFKINNPVALPSNEVERALSTRSRIDRRWVNCNNWPLAERSRLQEGINYLRGVGGRPTNGPGPGNCGRVSCSWHAAIWWCNDVSFQSFSLLVDTCRHYIHMTRSHLF</sequence>
<keyword evidence="1" id="KW-0732">Signal</keyword>
<reference evidence="2" key="2">
    <citation type="submission" date="2023-06" db="EMBL/GenBank/DDBJ databases">
        <authorList>
            <consortium name="Lawrence Berkeley National Laboratory"/>
            <person name="Haridas S."/>
            <person name="Hensen N."/>
            <person name="Bonometti L."/>
            <person name="Westerberg I."/>
            <person name="Brannstrom I.O."/>
            <person name="Guillou S."/>
            <person name="Cros-Aarteil S."/>
            <person name="Calhoun S."/>
            <person name="Kuo A."/>
            <person name="Mondo S."/>
            <person name="Pangilinan J."/>
            <person name="Riley R."/>
            <person name="Labutti K."/>
            <person name="Andreopoulos B."/>
            <person name="Lipzen A."/>
            <person name="Chen C."/>
            <person name="Yanf M."/>
            <person name="Daum C."/>
            <person name="Ng V."/>
            <person name="Clum A."/>
            <person name="Steindorff A."/>
            <person name="Ohm R."/>
            <person name="Martin F."/>
            <person name="Silar P."/>
            <person name="Natvig D."/>
            <person name="Lalanne C."/>
            <person name="Gautier V."/>
            <person name="Ament-Velasquez S.L."/>
            <person name="Kruys A."/>
            <person name="Hutchinson M.I."/>
            <person name="Powell A.J."/>
            <person name="Barry K."/>
            <person name="Miller A.N."/>
            <person name="Grigoriev I.V."/>
            <person name="Debuchy R."/>
            <person name="Gladieux P."/>
            <person name="Thoren M.H."/>
            <person name="Johannesson H."/>
        </authorList>
    </citation>
    <scope>NUCLEOTIDE SEQUENCE</scope>
    <source>
        <strain evidence="2">CBS 118394</strain>
    </source>
</reference>
<protein>
    <submittedName>
        <fullName evidence="2">Uncharacterized protein</fullName>
    </submittedName>
</protein>
<dbReference type="PANTHER" id="PTHR35605">
    <property type="entry name" value="ECP2 EFFECTOR PROTEIN DOMAIN-CONTAINING PROTEIN-RELATED"/>
    <property type="match status" value="1"/>
</dbReference>
<accession>A0AAE0IEK8</accession>
<gene>
    <name evidence="2" type="ORF">B0H66DRAFT_216165</name>
</gene>
<dbReference type="EMBL" id="JAUEDM010000003">
    <property type="protein sequence ID" value="KAK3322866.1"/>
    <property type="molecule type" value="Genomic_DNA"/>
</dbReference>
<dbReference type="PANTHER" id="PTHR35605:SF1">
    <property type="entry name" value="ECP2 EFFECTOR PROTEIN DOMAIN-CONTAINING PROTEIN-RELATED"/>
    <property type="match status" value="1"/>
</dbReference>